<evidence type="ECO:0000313" key="3">
    <source>
        <dbReference type="Proteomes" id="UP000007755"/>
    </source>
</evidence>
<organism evidence="3">
    <name type="scientific">Acromyrmex echinatior</name>
    <name type="common">Panamanian leafcutter ant</name>
    <name type="synonym">Acromyrmex octospinosus echinatior</name>
    <dbReference type="NCBI Taxonomy" id="103372"/>
    <lineage>
        <taxon>Eukaryota</taxon>
        <taxon>Metazoa</taxon>
        <taxon>Ecdysozoa</taxon>
        <taxon>Arthropoda</taxon>
        <taxon>Hexapoda</taxon>
        <taxon>Insecta</taxon>
        <taxon>Pterygota</taxon>
        <taxon>Neoptera</taxon>
        <taxon>Endopterygota</taxon>
        <taxon>Hymenoptera</taxon>
        <taxon>Apocrita</taxon>
        <taxon>Aculeata</taxon>
        <taxon>Formicoidea</taxon>
        <taxon>Formicidae</taxon>
        <taxon>Myrmicinae</taxon>
        <taxon>Acromyrmex</taxon>
    </lineage>
</organism>
<evidence type="ECO:0000313" key="2">
    <source>
        <dbReference type="EMBL" id="EGI68267.1"/>
    </source>
</evidence>
<dbReference type="EMBL" id="GL888068">
    <property type="protein sequence ID" value="EGI68267.1"/>
    <property type="molecule type" value="Genomic_DNA"/>
</dbReference>
<keyword evidence="3" id="KW-1185">Reference proteome</keyword>
<protein>
    <submittedName>
        <fullName evidence="2">Uncharacterized protein</fullName>
    </submittedName>
</protein>
<accession>F4WC09</accession>
<reference evidence="2" key="1">
    <citation type="submission" date="2011-02" db="EMBL/GenBank/DDBJ databases">
        <title>The genome of the leaf-cutting ant Acromyrmex echinatior suggests key adaptations to social evolution and fungus farming.</title>
        <authorList>
            <person name="Nygaard S."/>
            <person name="Zhang G."/>
        </authorList>
    </citation>
    <scope>NUCLEOTIDE SEQUENCE</scope>
</reference>
<dbReference type="InParanoid" id="F4WC09"/>
<dbReference type="Proteomes" id="UP000007755">
    <property type="component" value="Unassembled WGS sequence"/>
</dbReference>
<gene>
    <name evidence="2" type="ORF">G5I_03080</name>
</gene>
<feature type="region of interest" description="Disordered" evidence="1">
    <location>
        <begin position="1"/>
        <end position="23"/>
    </location>
</feature>
<proteinExistence type="predicted"/>
<feature type="compositionally biased region" description="Basic and acidic residues" evidence="1">
    <location>
        <begin position="1"/>
        <end position="11"/>
    </location>
</feature>
<dbReference type="AlphaFoldDB" id="F4WC09"/>
<evidence type="ECO:0000256" key="1">
    <source>
        <dbReference type="SAM" id="MobiDB-lite"/>
    </source>
</evidence>
<feature type="region of interest" description="Disordered" evidence="1">
    <location>
        <begin position="104"/>
        <end position="138"/>
    </location>
</feature>
<name>F4WC09_ACREC</name>
<sequence length="198" mass="21795">MRTDENPHPSDPEGTGNPPCRSSVSLSDLTAFFDRILTDSNTVDTISNDVSEGSVDQIEYTVTVSDIVPVLDLADKSSFDPSRPSPHMEIMEIDVPFDKINISDPSGSKKSFKRRADKEAPNASAKKMQAPSLPSYGTSSSFPVKYQHIDSSYVVHFCRASEIPSERINALNSWWQHTINRPLARPLTGGADRVLSID</sequence>